<feature type="transmembrane region" description="Helical" evidence="1">
    <location>
        <begin position="113"/>
        <end position="132"/>
    </location>
</feature>
<dbReference type="GeneID" id="5012973"/>
<dbReference type="OrthoDB" id="324862at2759"/>
<evidence type="ECO:0000256" key="1">
    <source>
        <dbReference type="SAM" id="Phobius"/>
    </source>
</evidence>
<dbReference type="EMBL" id="CT868004">
    <property type="protein sequence ID" value="CAK59791.1"/>
    <property type="molecule type" value="Genomic_DNA"/>
</dbReference>
<gene>
    <name evidence="2" type="ORF">GSPATT00030427001</name>
</gene>
<sequence length="157" mass="18052">MFNVDFQLSKIYFEIQFYIVNFIQHTQFKLRSILNNYTSMNVNDTQFTIALFEFDVLFLDTAQILLNLSISINQGLIDNNNMPVDLPTQTILLQKPKVLTQEQINVAKKFKNFGNALMIGLGAVSVLMLFVGDSQSSVEIFDTLQQQIFRVRYPNLA</sequence>
<organism evidence="2 3">
    <name type="scientific">Paramecium tetraurelia</name>
    <dbReference type="NCBI Taxonomy" id="5888"/>
    <lineage>
        <taxon>Eukaryota</taxon>
        <taxon>Sar</taxon>
        <taxon>Alveolata</taxon>
        <taxon>Ciliophora</taxon>
        <taxon>Intramacronucleata</taxon>
        <taxon>Oligohymenophorea</taxon>
        <taxon>Peniculida</taxon>
        <taxon>Parameciidae</taxon>
        <taxon>Paramecium</taxon>
    </lineage>
</organism>
<keyword evidence="1" id="KW-0472">Membrane</keyword>
<evidence type="ECO:0000313" key="3">
    <source>
        <dbReference type="Proteomes" id="UP000000600"/>
    </source>
</evidence>
<dbReference type="AlphaFoldDB" id="A0BMM4"/>
<keyword evidence="1" id="KW-1133">Transmembrane helix</keyword>
<dbReference type="RefSeq" id="XP_001427189.1">
    <property type="nucleotide sequence ID" value="XM_001427152.1"/>
</dbReference>
<protein>
    <recommendedName>
        <fullName evidence="4">Transmembrane protein</fullName>
    </recommendedName>
</protein>
<dbReference type="Proteomes" id="UP000000600">
    <property type="component" value="Unassembled WGS sequence"/>
</dbReference>
<reference evidence="2 3" key="1">
    <citation type="journal article" date="2006" name="Nature">
        <title>Global trends of whole-genome duplications revealed by the ciliate Paramecium tetraurelia.</title>
        <authorList>
            <consortium name="Genoscope"/>
            <person name="Aury J.-M."/>
            <person name="Jaillon O."/>
            <person name="Duret L."/>
            <person name="Noel B."/>
            <person name="Jubin C."/>
            <person name="Porcel B.M."/>
            <person name="Segurens B."/>
            <person name="Daubin V."/>
            <person name="Anthouard V."/>
            <person name="Aiach N."/>
            <person name="Arnaiz O."/>
            <person name="Billaut A."/>
            <person name="Beisson J."/>
            <person name="Blanc I."/>
            <person name="Bouhouche K."/>
            <person name="Camara F."/>
            <person name="Duharcourt S."/>
            <person name="Guigo R."/>
            <person name="Gogendeau D."/>
            <person name="Katinka M."/>
            <person name="Keller A.-M."/>
            <person name="Kissmehl R."/>
            <person name="Klotz C."/>
            <person name="Koll F."/>
            <person name="Le Moue A."/>
            <person name="Lepere C."/>
            <person name="Malinsky S."/>
            <person name="Nowacki M."/>
            <person name="Nowak J.K."/>
            <person name="Plattner H."/>
            <person name="Poulain J."/>
            <person name="Ruiz F."/>
            <person name="Serrano V."/>
            <person name="Zagulski M."/>
            <person name="Dessen P."/>
            <person name="Betermier M."/>
            <person name="Weissenbach J."/>
            <person name="Scarpelli C."/>
            <person name="Schachter V."/>
            <person name="Sperling L."/>
            <person name="Meyer E."/>
            <person name="Cohen J."/>
            <person name="Wincker P."/>
        </authorList>
    </citation>
    <scope>NUCLEOTIDE SEQUENCE [LARGE SCALE GENOMIC DNA]</scope>
    <source>
        <strain evidence="2 3">Stock d4-2</strain>
    </source>
</reference>
<name>A0BMM4_PARTE</name>
<proteinExistence type="predicted"/>
<evidence type="ECO:0000313" key="2">
    <source>
        <dbReference type="EMBL" id="CAK59791.1"/>
    </source>
</evidence>
<accession>A0BMM4</accession>
<dbReference type="HOGENOM" id="CLU_1681301_0_0_1"/>
<evidence type="ECO:0008006" key="4">
    <source>
        <dbReference type="Google" id="ProtNLM"/>
    </source>
</evidence>
<dbReference type="KEGG" id="ptm:GSPATT00030427001"/>
<keyword evidence="3" id="KW-1185">Reference proteome</keyword>
<dbReference type="InParanoid" id="A0BMM4"/>
<keyword evidence="1" id="KW-0812">Transmembrane</keyword>